<organism evidence="2 3">
    <name type="scientific">Variovorax rhizosphaerae</name>
    <dbReference type="NCBI Taxonomy" id="1836200"/>
    <lineage>
        <taxon>Bacteria</taxon>
        <taxon>Pseudomonadati</taxon>
        <taxon>Pseudomonadota</taxon>
        <taxon>Betaproteobacteria</taxon>
        <taxon>Burkholderiales</taxon>
        <taxon>Comamonadaceae</taxon>
        <taxon>Variovorax</taxon>
    </lineage>
</organism>
<dbReference type="EMBL" id="JBBKZT010000006">
    <property type="protein sequence ID" value="MEJ8847888.1"/>
    <property type="molecule type" value="Genomic_DNA"/>
</dbReference>
<protein>
    <submittedName>
        <fullName evidence="2">Protocatechuate 3,4-dioxygenase</fullName>
    </submittedName>
</protein>
<gene>
    <name evidence="2" type="ORF">WKW82_14600</name>
</gene>
<dbReference type="SUPFAM" id="SSF48076">
    <property type="entry name" value="LigA subunit of an aromatic-ring-opening dioxygenase LigAB"/>
    <property type="match status" value="1"/>
</dbReference>
<evidence type="ECO:0000313" key="3">
    <source>
        <dbReference type="Proteomes" id="UP001385892"/>
    </source>
</evidence>
<reference evidence="2 3" key="1">
    <citation type="submission" date="2024-03" db="EMBL/GenBank/DDBJ databases">
        <title>Novel species of the genus Variovorax.</title>
        <authorList>
            <person name="Liu Q."/>
            <person name="Xin Y.-H."/>
        </authorList>
    </citation>
    <scope>NUCLEOTIDE SEQUENCE [LARGE SCALE GENOMIC DNA]</scope>
    <source>
        <strain evidence="2 3">KACC 18900</strain>
    </source>
</reference>
<dbReference type="Pfam" id="PF07746">
    <property type="entry name" value="LigA"/>
    <property type="match status" value="1"/>
</dbReference>
<dbReference type="RefSeq" id="WP_213956599.1">
    <property type="nucleotide sequence ID" value="NZ_JBBKZT010000006.1"/>
</dbReference>
<dbReference type="InterPro" id="IPR036622">
    <property type="entry name" value="LigA_sf"/>
</dbReference>
<dbReference type="Proteomes" id="UP001385892">
    <property type="component" value="Unassembled WGS sequence"/>
</dbReference>
<comment type="caution">
    <text evidence="2">The sequence shown here is derived from an EMBL/GenBank/DDBJ whole genome shotgun (WGS) entry which is preliminary data.</text>
</comment>
<proteinExistence type="predicted"/>
<evidence type="ECO:0000313" key="2">
    <source>
        <dbReference type="EMBL" id="MEJ8847888.1"/>
    </source>
</evidence>
<dbReference type="NCBIfam" id="NF009919">
    <property type="entry name" value="PRK13379.1"/>
    <property type="match status" value="1"/>
</dbReference>
<dbReference type="InterPro" id="IPR011986">
    <property type="entry name" value="Xdiol_dOase_LigA"/>
</dbReference>
<dbReference type="Gene3D" id="1.10.700.10">
    <property type="entry name" value="Dioxygenase LigAB, LigA subunit"/>
    <property type="match status" value="1"/>
</dbReference>
<feature type="domain" description="Extradiol ring-cleavage dioxygenase LigAB LigA subunit" evidence="1">
    <location>
        <begin position="28"/>
        <end position="114"/>
    </location>
</feature>
<evidence type="ECO:0000259" key="1">
    <source>
        <dbReference type="Pfam" id="PF07746"/>
    </source>
</evidence>
<name>A0ABU8WK55_9BURK</name>
<accession>A0ABU8WK55</accession>
<sequence length="119" mass="14184">MNPQLAGVEDIPGTYIFDIRTSNRTLKLNRFFWQMIGKPWRDRFEADPEQLMTEAGLNEREKELVRKRDWLGLIQYGANFFVLEKFARVSKTTNLEVYAIFRGESFEEFMKTRRVPDAR</sequence>
<keyword evidence="3" id="KW-1185">Reference proteome</keyword>